<dbReference type="Proteomes" id="UP000717585">
    <property type="component" value="Unassembled WGS sequence"/>
</dbReference>
<comment type="caution">
    <text evidence="3">The sequence shown here is derived from an EMBL/GenBank/DDBJ whole genome shotgun (WGS) entry which is preliminary data.</text>
</comment>
<name>A0A8J6AWI9_9EUKA</name>
<feature type="coiled-coil region" evidence="1">
    <location>
        <begin position="324"/>
        <end position="379"/>
    </location>
</feature>
<evidence type="ECO:0000256" key="2">
    <source>
        <dbReference type="SAM" id="MobiDB-lite"/>
    </source>
</evidence>
<feature type="region of interest" description="Disordered" evidence="2">
    <location>
        <begin position="1"/>
        <end position="30"/>
    </location>
</feature>
<gene>
    <name evidence="3" type="ORF">J8273_1648</name>
</gene>
<dbReference type="PANTHER" id="PTHR23159:SF60">
    <property type="entry name" value="SPINDLE ASSEMBLY ABNORMAL PROTEIN 4"/>
    <property type="match status" value="1"/>
</dbReference>
<organism evidence="3 4">
    <name type="scientific">Carpediemonas membranifera</name>
    <dbReference type="NCBI Taxonomy" id="201153"/>
    <lineage>
        <taxon>Eukaryota</taxon>
        <taxon>Metamonada</taxon>
        <taxon>Carpediemonas-like organisms</taxon>
        <taxon>Carpediemonas</taxon>
    </lineage>
</organism>
<evidence type="ECO:0000313" key="4">
    <source>
        <dbReference type="Proteomes" id="UP000717585"/>
    </source>
</evidence>
<dbReference type="PANTHER" id="PTHR23159">
    <property type="entry name" value="CENTROSOMAL PROTEIN 2"/>
    <property type="match status" value="1"/>
</dbReference>
<sequence length="519" mass="57231">MALSARRSLASFSRPGTAPTGTHRRVATDQTGFVQRYEKLNTMLNVAKHGEEPSGLYMTSKEERQLERQLRSEISQLKAETSRYRALYENELIKAARGGGSGPNTPIRTEHGLCSKHGVSQGRPARVGSAPPVRMPTLPPAPKPIPHSTFTQTAPMQLTPAPRAVTPEPKSIQTVPVAKVFAMVQTTPAPAPTVAAVGVQAEIKDKEASGAVEKLKNEQRALERVRRELVSAQDSNEALKKELADAQSDARRSSNAVLSAERAEREQRERVQELTARIAQSEAKARALESTGAEQASERESAISQLRQELHITQHRLKESLKLHSDSTRTAQDLREEIAALETALKAARAEAVEQGTERRRLEAELSQVTKTAASTTANESGLRAEVDRLTAAQKWKNDELERRSRRITALEQAHVDGQAAVEDLRQQLDDLSERLEQAQTVRRDEPVFDDGDSFDAVLARELAAMREAYEARIKAIEGTHRDAILKHAAALHELQGTFQQERALLQSQIRMAKAKAGM</sequence>
<accession>A0A8J6AWI9</accession>
<keyword evidence="1" id="KW-0175">Coiled coil</keyword>
<feature type="region of interest" description="Disordered" evidence="2">
    <location>
        <begin position="230"/>
        <end position="270"/>
    </location>
</feature>
<dbReference type="Gene3D" id="1.20.5.340">
    <property type="match status" value="1"/>
</dbReference>
<reference evidence="3" key="1">
    <citation type="submission" date="2021-05" db="EMBL/GenBank/DDBJ databases">
        <title>A free-living protist that lacks canonical eukaryotic 1 DNA replication and segregation systems.</title>
        <authorList>
            <person name="Salas-Leiva D.E."/>
            <person name="Tromer E.C."/>
            <person name="Curtis B.A."/>
            <person name="Jerlstrom-Hultqvist J."/>
            <person name="Kolisko M."/>
            <person name="Yi Z."/>
            <person name="Salas-Leiva J.S."/>
            <person name="Gallot-Lavallee L."/>
            <person name="Kops G.J.P.L."/>
            <person name="Archibald J.M."/>
            <person name="Simpson A.G.B."/>
            <person name="Roger A.J."/>
        </authorList>
    </citation>
    <scope>NUCLEOTIDE SEQUENCE</scope>
    <source>
        <strain evidence="3">BICM</strain>
    </source>
</reference>
<dbReference type="EMBL" id="JAHDYR010000005">
    <property type="protein sequence ID" value="KAG9396631.1"/>
    <property type="molecule type" value="Genomic_DNA"/>
</dbReference>
<evidence type="ECO:0000313" key="3">
    <source>
        <dbReference type="EMBL" id="KAG9396631.1"/>
    </source>
</evidence>
<feature type="coiled-coil region" evidence="1">
    <location>
        <begin position="415"/>
        <end position="480"/>
    </location>
</feature>
<feature type="compositionally biased region" description="Low complexity" evidence="2">
    <location>
        <begin position="1"/>
        <end position="14"/>
    </location>
</feature>
<proteinExistence type="predicted"/>
<keyword evidence="4" id="KW-1185">Reference proteome</keyword>
<feature type="compositionally biased region" description="Basic and acidic residues" evidence="2">
    <location>
        <begin position="261"/>
        <end position="270"/>
    </location>
</feature>
<dbReference type="AlphaFoldDB" id="A0A8J6AWI9"/>
<protein>
    <submittedName>
        <fullName evidence="3">Chromosome partition protein Smc</fullName>
    </submittedName>
</protein>
<evidence type="ECO:0000256" key="1">
    <source>
        <dbReference type="SAM" id="Coils"/>
    </source>
</evidence>
<feature type="compositionally biased region" description="Basic and acidic residues" evidence="2">
    <location>
        <begin position="237"/>
        <end position="252"/>
    </location>
</feature>